<geneLocation type="plasmid" evidence="1 2">
    <name>p-1.1928_2</name>
</geneLocation>
<proteinExistence type="predicted"/>
<evidence type="ECO:0000313" key="1">
    <source>
        <dbReference type="EMBL" id="AXN36875.1"/>
    </source>
</evidence>
<evidence type="ECO:0000313" key="2">
    <source>
        <dbReference type="Proteomes" id="UP000257607"/>
    </source>
</evidence>
<accession>A0A385AGQ1</accession>
<reference evidence="1 2" key="1">
    <citation type="submission" date="2018-07" db="EMBL/GenBank/DDBJ databases">
        <title>Lactobacillus curvatus genome sequence.</title>
        <authorList>
            <person name="Prechtl R."/>
        </authorList>
    </citation>
    <scope>NUCLEOTIDE SEQUENCE [LARGE SCALE GENOMIC DNA]</scope>
    <source>
        <strain evidence="1 2">TMW 1.1928</strain>
        <plasmid evidence="1 2">p-1.1928_2</plasmid>
    </source>
</reference>
<dbReference type="EMBL" id="CP031005">
    <property type="protein sequence ID" value="AXN36875.1"/>
    <property type="molecule type" value="Genomic_DNA"/>
</dbReference>
<sequence length="59" mass="6491">MKNILINSSLTFLNNVLDTEDPITIKDLKVLAFIGLSVAVVIKELLKMYVDVTATIIGK</sequence>
<dbReference type="AlphaFoldDB" id="A0A385AGQ1"/>
<keyword evidence="1" id="KW-0614">Plasmid</keyword>
<name>A0A385AGQ1_LATCU</name>
<organism evidence="1 2">
    <name type="scientific">Latilactobacillus curvatus</name>
    <name type="common">Lactobacillus curvatus</name>
    <dbReference type="NCBI Taxonomy" id="28038"/>
    <lineage>
        <taxon>Bacteria</taxon>
        <taxon>Bacillati</taxon>
        <taxon>Bacillota</taxon>
        <taxon>Bacilli</taxon>
        <taxon>Lactobacillales</taxon>
        <taxon>Lactobacillaceae</taxon>
        <taxon>Latilactobacillus</taxon>
    </lineage>
</organism>
<protein>
    <submittedName>
        <fullName evidence="1">Uncharacterized protein</fullName>
    </submittedName>
</protein>
<dbReference type="Proteomes" id="UP000257607">
    <property type="component" value="Plasmid p-1.1928_2"/>
</dbReference>
<gene>
    <name evidence="1" type="ORF">DT351_11035</name>
</gene>
<dbReference type="RefSeq" id="WP_116843829.1">
    <property type="nucleotide sequence ID" value="NZ_CP031005.1"/>
</dbReference>